<dbReference type="EMBL" id="JAAGBB010000007">
    <property type="protein sequence ID" value="MBR0664216.1"/>
    <property type="molecule type" value="Genomic_DNA"/>
</dbReference>
<protein>
    <recommendedName>
        <fullName evidence="5">DUF2946 domain-containing protein</fullName>
    </recommendedName>
</protein>
<keyword evidence="4" id="KW-1185">Reference proteome</keyword>
<feature type="signal peptide" evidence="2">
    <location>
        <begin position="1"/>
        <end position="37"/>
    </location>
</feature>
<gene>
    <name evidence="3" type="ORF">GXW71_07590</name>
</gene>
<evidence type="ECO:0008006" key="5">
    <source>
        <dbReference type="Google" id="ProtNLM"/>
    </source>
</evidence>
<evidence type="ECO:0000256" key="2">
    <source>
        <dbReference type="SAM" id="SignalP"/>
    </source>
</evidence>
<evidence type="ECO:0000256" key="1">
    <source>
        <dbReference type="SAM" id="MobiDB-lite"/>
    </source>
</evidence>
<keyword evidence="2" id="KW-0732">Signal</keyword>
<proteinExistence type="predicted"/>
<feature type="chain" id="PRO_5047448092" description="DUF2946 domain-containing protein" evidence="2">
    <location>
        <begin position="38"/>
        <end position="126"/>
    </location>
</feature>
<sequence>MTLPRLLPALRLARIRRAVALVVALVFMMLSATPVLADAPTLPGAGDSAPKVELLLTQAAENGTSGDPGPPDASHMLSCHCHAVMGGDPEPYELTFAAGSIGGMLPLPEHPLHSRSAAPPSRPPCT</sequence>
<name>A0ABS5EV92_9PROT</name>
<dbReference type="Proteomes" id="UP001196870">
    <property type="component" value="Unassembled WGS sequence"/>
</dbReference>
<evidence type="ECO:0000313" key="4">
    <source>
        <dbReference type="Proteomes" id="UP001196870"/>
    </source>
</evidence>
<feature type="region of interest" description="Disordered" evidence="1">
    <location>
        <begin position="107"/>
        <end position="126"/>
    </location>
</feature>
<comment type="caution">
    <text evidence="3">The sequence shown here is derived from an EMBL/GenBank/DDBJ whole genome shotgun (WGS) entry which is preliminary data.</text>
</comment>
<organism evidence="3 4">
    <name type="scientific">Plastoroseomonas hellenica</name>
    <dbReference type="NCBI Taxonomy" id="2687306"/>
    <lineage>
        <taxon>Bacteria</taxon>
        <taxon>Pseudomonadati</taxon>
        <taxon>Pseudomonadota</taxon>
        <taxon>Alphaproteobacteria</taxon>
        <taxon>Acetobacterales</taxon>
        <taxon>Acetobacteraceae</taxon>
        <taxon>Plastoroseomonas</taxon>
    </lineage>
</organism>
<evidence type="ECO:0000313" key="3">
    <source>
        <dbReference type="EMBL" id="MBR0664216.1"/>
    </source>
</evidence>
<dbReference type="RefSeq" id="WP_211851815.1">
    <property type="nucleotide sequence ID" value="NZ_JAAGBB010000007.1"/>
</dbReference>
<reference evidence="4" key="1">
    <citation type="journal article" date="2021" name="Syst. Appl. Microbiol.">
        <title>Roseomonas hellenica sp. nov., isolated from roots of wild-growing Alkanna tinctoria.</title>
        <authorList>
            <person name="Rat A."/>
            <person name="Naranjo H.D."/>
            <person name="Lebbe L."/>
            <person name="Cnockaert M."/>
            <person name="Krigas N."/>
            <person name="Grigoriadou K."/>
            <person name="Maloupa E."/>
            <person name="Willems A."/>
        </authorList>
    </citation>
    <scope>NUCLEOTIDE SEQUENCE [LARGE SCALE GENOMIC DNA]</scope>
    <source>
        <strain evidence="4">LMG 31523</strain>
    </source>
</reference>
<accession>A0ABS5EV92</accession>